<protein>
    <recommendedName>
        <fullName evidence="6">MBD domain-containing protein</fullName>
    </recommendedName>
</protein>
<feature type="domain" description="MBD" evidence="6">
    <location>
        <begin position="5"/>
        <end position="70"/>
    </location>
</feature>
<keyword evidence="5" id="KW-0539">Nucleus</keyword>
<evidence type="ECO:0000313" key="8">
    <source>
        <dbReference type="Proteomes" id="UP000652761"/>
    </source>
</evidence>
<dbReference type="Pfam" id="PF01429">
    <property type="entry name" value="MBD"/>
    <property type="match status" value="1"/>
</dbReference>
<evidence type="ECO:0000313" key="7">
    <source>
        <dbReference type="EMBL" id="MQM03434.1"/>
    </source>
</evidence>
<keyword evidence="3" id="KW-0238">DNA-binding</keyword>
<dbReference type="Proteomes" id="UP000652761">
    <property type="component" value="Unassembled WGS sequence"/>
</dbReference>
<dbReference type="GO" id="GO:0005634">
    <property type="term" value="C:nucleus"/>
    <property type="evidence" value="ECO:0007669"/>
    <property type="project" value="UniProtKB-SubCell"/>
</dbReference>
<dbReference type="InterPro" id="IPR016177">
    <property type="entry name" value="DNA-bd_dom_sf"/>
</dbReference>
<dbReference type="PROSITE" id="PS50982">
    <property type="entry name" value="MBD"/>
    <property type="match status" value="1"/>
</dbReference>
<evidence type="ECO:0000259" key="6">
    <source>
        <dbReference type="PROSITE" id="PS50982"/>
    </source>
</evidence>
<keyword evidence="4" id="KW-0804">Transcription</keyword>
<gene>
    <name evidence="7" type="ORF">Taro_036216</name>
</gene>
<keyword evidence="2" id="KW-0805">Transcription regulation</keyword>
<comment type="subcellular location">
    <subcellularLocation>
        <location evidence="1">Nucleus</location>
    </subcellularLocation>
</comment>
<dbReference type="GO" id="GO:0003677">
    <property type="term" value="F:DNA binding"/>
    <property type="evidence" value="ECO:0007669"/>
    <property type="project" value="UniProtKB-KW"/>
</dbReference>
<dbReference type="InterPro" id="IPR001739">
    <property type="entry name" value="Methyl_CpG_DNA-bd"/>
</dbReference>
<proteinExistence type="predicted"/>
<reference evidence="7" key="1">
    <citation type="submission" date="2017-07" db="EMBL/GenBank/DDBJ databases">
        <title>Taro Niue Genome Assembly and Annotation.</title>
        <authorList>
            <person name="Atibalentja N."/>
            <person name="Keating K."/>
            <person name="Fields C.J."/>
        </authorList>
    </citation>
    <scope>NUCLEOTIDE SEQUENCE</scope>
    <source>
        <strain evidence="7">Niue_2</strain>
        <tissue evidence="7">Leaf</tissue>
    </source>
</reference>
<accession>A0A843WH64</accession>
<keyword evidence="8" id="KW-1185">Reference proteome</keyword>
<evidence type="ECO:0000256" key="4">
    <source>
        <dbReference type="ARBA" id="ARBA00023163"/>
    </source>
</evidence>
<dbReference type="Gene3D" id="3.30.890.10">
    <property type="entry name" value="Methyl-cpg-binding Protein 2, Chain A"/>
    <property type="match status" value="1"/>
</dbReference>
<name>A0A843WH64_COLES</name>
<evidence type="ECO:0000256" key="2">
    <source>
        <dbReference type="ARBA" id="ARBA00023015"/>
    </source>
</evidence>
<dbReference type="AlphaFoldDB" id="A0A843WH64"/>
<sequence length="162" mass="18411">MEDGEGRSPKAPDWLPDGWTMKIRTRKDGKMDRYYISPVSGYTFRSRVEVMRYLNVEKGDEGLPVTTACPEEGKPCVTECSEEDKPCDVAQVKNSPKWLPSGWTVEFRSCQSDTTARKKKKVLHTDVSISKYLGKVGPFLHYAACPTITGWIMSCFFHFQES</sequence>
<comment type="caution">
    <text evidence="7">The sequence shown here is derived from an EMBL/GenBank/DDBJ whole genome shotgun (WGS) entry which is preliminary data.</text>
</comment>
<dbReference type="EMBL" id="NMUH01003034">
    <property type="protein sequence ID" value="MQM03434.1"/>
    <property type="molecule type" value="Genomic_DNA"/>
</dbReference>
<dbReference type="PANTHER" id="PTHR34067">
    <property type="entry name" value="OS04G0193200 PROTEIN"/>
    <property type="match status" value="1"/>
</dbReference>
<evidence type="ECO:0000256" key="3">
    <source>
        <dbReference type="ARBA" id="ARBA00023125"/>
    </source>
</evidence>
<dbReference type="SUPFAM" id="SSF54171">
    <property type="entry name" value="DNA-binding domain"/>
    <property type="match status" value="1"/>
</dbReference>
<dbReference type="OrthoDB" id="10072024at2759"/>
<evidence type="ECO:0000256" key="1">
    <source>
        <dbReference type="ARBA" id="ARBA00004123"/>
    </source>
</evidence>
<dbReference type="SMART" id="SM00391">
    <property type="entry name" value="MBD"/>
    <property type="match status" value="1"/>
</dbReference>
<organism evidence="7 8">
    <name type="scientific">Colocasia esculenta</name>
    <name type="common">Wild taro</name>
    <name type="synonym">Arum esculentum</name>
    <dbReference type="NCBI Taxonomy" id="4460"/>
    <lineage>
        <taxon>Eukaryota</taxon>
        <taxon>Viridiplantae</taxon>
        <taxon>Streptophyta</taxon>
        <taxon>Embryophyta</taxon>
        <taxon>Tracheophyta</taxon>
        <taxon>Spermatophyta</taxon>
        <taxon>Magnoliopsida</taxon>
        <taxon>Liliopsida</taxon>
        <taxon>Araceae</taxon>
        <taxon>Aroideae</taxon>
        <taxon>Colocasieae</taxon>
        <taxon>Colocasia</taxon>
    </lineage>
</organism>
<dbReference type="InterPro" id="IPR038945">
    <property type="entry name" value="MBD13-like"/>
</dbReference>
<dbReference type="PANTHER" id="PTHR34067:SF20">
    <property type="entry name" value="OS08G0206700 PROTEIN"/>
    <property type="match status" value="1"/>
</dbReference>
<evidence type="ECO:0000256" key="5">
    <source>
        <dbReference type="ARBA" id="ARBA00023242"/>
    </source>
</evidence>